<dbReference type="InterPro" id="IPR036162">
    <property type="entry name" value="Resolvase-like_N_sf"/>
</dbReference>
<evidence type="ECO:0000256" key="1">
    <source>
        <dbReference type="ARBA" id="ARBA00022908"/>
    </source>
</evidence>
<evidence type="ECO:0000313" key="10">
    <source>
        <dbReference type="Proteomes" id="UP000031980"/>
    </source>
</evidence>
<dbReference type="Gene3D" id="1.10.10.10">
    <property type="entry name" value="Winged helix-like DNA-binding domain superfamily/Winged helix DNA-binding domain"/>
    <property type="match status" value="1"/>
</dbReference>
<feature type="active site" description="O-(5'-phospho-DNA)-serine intermediate" evidence="4 5">
    <location>
        <position position="9"/>
    </location>
</feature>
<keyword evidence="10" id="KW-1185">Reference proteome</keyword>
<comment type="caution">
    <text evidence="8">The sequence shown here is derived from an EMBL/GenBank/DDBJ whole genome shotgun (WGS) entry which is preliminary data.</text>
</comment>
<feature type="domain" description="Resolvase/invertase-type recombinase catalytic" evidence="6">
    <location>
        <begin position="1"/>
        <end position="142"/>
    </location>
</feature>
<dbReference type="InterPro" id="IPR006119">
    <property type="entry name" value="Resolv_N"/>
</dbReference>
<dbReference type="PANTHER" id="PTHR30461:SF19">
    <property type="entry name" value="SITE-SPECIFIC RECOMBINASE RESOLVASE FAMILY"/>
    <property type="match status" value="1"/>
</dbReference>
<evidence type="ECO:0000313" key="7">
    <source>
        <dbReference type="EMBL" id="KIO43702.1"/>
    </source>
</evidence>
<dbReference type="SMART" id="SM00857">
    <property type="entry name" value="Resolvase"/>
    <property type="match status" value="1"/>
</dbReference>
<evidence type="ECO:0000256" key="5">
    <source>
        <dbReference type="PROSITE-ProRule" id="PRU10137"/>
    </source>
</evidence>
<protein>
    <submittedName>
        <fullName evidence="8">Invertase</fullName>
    </submittedName>
</protein>
<evidence type="ECO:0000259" key="6">
    <source>
        <dbReference type="PROSITE" id="PS51736"/>
    </source>
</evidence>
<gene>
    <name evidence="8" type="ORF">BA92_05295</name>
    <name evidence="7" type="ORF">IE90_11345</name>
</gene>
<dbReference type="GO" id="GO:0015074">
    <property type="term" value="P:DNA integration"/>
    <property type="evidence" value="ECO:0007669"/>
    <property type="project" value="UniProtKB-KW"/>
</dbReference>
<dbReference type="CDD" id="cd03768">
    <property type="entry name" value="SR_ResInv"/>
    <property type="match status" value="1"/>
</dbReference>
<dbReference type="PROSITE" id="PS51736">
    <property type="entry name" value="RECOMBINASES_3"/>
    <property type="match status" value="1"/>
</dbReference>
<dbReference type="RefSeq" id="WP_041503889.1">
    <property type="nucleotide sequence ID" value="NZ_JPIT01000031.1"/>
</dbReference>
<evidence type="ECO:0000313" key="9">
    <source>
        <dbReference type="Proteomes" id="UP000031937"/>
    </source>
</evidence>
<proteinExistence type="predicted"/>
<keyword evidence="3" id="KW-0233">DNA recombination</keyword>
<dbReference type="Pfam" id="PF00239">
    <property type="entry name" value="Resolvase"/>
    <property type="match status" value="1"/>
</dbReference>
<dbReference type="PANTHER" id="PTHR30461">
    <property type="entry name" value="DNA-INVERTASE FROM LAMBDOID PROPHAGE"/>
    <property type="match status" value="1"/>
</dbReference>
<dbReference type="OrthoDB" id="9797501at2"/>
<keyword evidence="1" id="KW-0229">DNA integration</keyword>
<evidence type="ECO:0000256" key="4">
    <source>
        <dbReference type="PIRSR" id="PIRSR606118-50"/>
    </source>
</evidence>
<dbReference type="Proteomes" id="UP000031937">
    <property type="component" value="Unassembled WGS sequence"/>
</dbReference>
<evidence type="ECO:0000256" key="3">
    <source>
        <dbReference type="ARBA" id="ARBA00023172"/>
    </source>
</evidence>
<reference evidence="7 9" key="2">
    <citation type="submission" date="2014-07" db="EMBL/GenBank/DDBJ databases">
        <title>Porphyromonadaceae bacterium OUH 334697 = ATCC BAA-2682 = DSM 28341 draft genome.</title>
        <authorList>
            <person name="Sydenham T.V."/>
            <person name="Hasman H."/>
            <person name="Justesen U.S."/>
        </authorList>
    </citation>
    <scope>NUCLEOTIDE SEQUENCE [LARGE SCALE GENOMIC DNA]</scope>
    <source>
        <strain evidence="7 9">OUH 334697</strain>
    </source>
</reference>
<accession>A0A0C3RG54</accession>
<dbReference type="SUPFAM" id="SSF53041">
    <property type="entry name" value="Resolvase-like"/>
    <property type="match status" value="1"/>
</dbReference>
<dbReference type="GO" id="GO:0003677">
    <property type="term" value="F:DNA binding"/>
    <property type="evidence" value="ECO:0007669"/>
    <property type="project" value="UniProtKB-KW"/>
</dbReference>
<organism evidence="8 10">
    <name type="scientific">Sanguibacteroides justesenii</name>
    <dbReference type="NCBI Taxonomy" id="1547597"/>
    <lineage>
        <taxon>Bacteria</taxon>
        <taxon>Pseudomonadati</taxon>
        <taxon>Bacteroidota</taxon>
        <taxon>Bacteroidia</taxon>
        <taxon>Bacteroidales</taxon>
        <taxon>Porphyromonadaceae</taxon>
        <taxon>Sanguibacteroides</taxon>
    </lineage>
</organism>
<evidence type="ECO:0000313" key="8">
    <source>
        <dbReference type="EMBL" id="KIO45866.1"/>
    </source>
</evidence>
<name>A0A0C3RG54_9PORP</name>
<reference evidence="8 10" key="1">
    <citation type="submission" date="2014-07" db="EMBL/GenBank/DDBJ databases">
        <title>Porphyromonadaceae bacterium OUH 308042 = ATCC BAA-2681 = DSM 28342 draft genome.</title>
        <authorList>
            <person name="Sydenham T.V."/>
            <person name="Hasman H."/>
            <person name="Justensen U.S."/>
        </authorList>
    </citation>
    <scope>NUCLEOTIDE SEQUENCE [LARGE SCALE GENOMIC DNA]</scope>
    <source>
        <strain evidence="8 10">OUH 308042</strain>
    </source>
</reference>
<dbReference type="AlphaFoldDB" id="A0A0C3RG54"/>
<keyword evidence="2" id="KW-0238">DNA-binding</keyword>
<dbReference type="InterPro" id="IPR036388">
    <property type="entry name" value="WH-like_DNA-bd_sf"/>
</dbReference>
<dbReference type="EMBL" id="JPIT01000031">
    <property type="protein sequence ID" value="KIO43702.1"/>
    <property type="molecule type" value="Genomic_DNA"/>
</dbReference>
<dbReference type="InterPro" id="IPR006118">
    <property type="entry name" value="Recombinase_CS"/>
</dbReference>
<dbReference type="Gene3D" id="3.40.50.1390">
    <property type="entry name" value="Resolvase, N-terminal catalytic domain"/>
    <property type="match status" value="1"/>
</dbReference>
<dbReference type="EMBL" id="JPIU01000037">
    <property type="protein sequence ID" value="KIO45866.1"/>
    <property type="molecule type" value="Genomic_DNA"/>
</dbReference>
<dbReference type="PROSITE" id="PS00397">
    <property type="entry name" value="RECOMBINASES_1"/>
    <property type="match status" value="1"/>
</dbReference>
<evidence type="ECO:0000256" key="2">
    <source>
        <dbReference type="ARBA" id="ARBA00023125"/>
    </source>
</evidence>
<dbReference type="InterPro" id="IPR050639">
    <property type="entry name" value="SSR_resolvase"/>
</dbReference>
<dbReference type="Proteomes" id="UP000031980">
    <property type="component" value="Unassembled WGS sequence"/>
</dbReference>
<sequence length="201" mass="22923">MVVAYLRVSTNRQHLENQQEEIKRFAHNRGLTINKWYNDIISGKVNSSDRKLGDILSSLQEGDCLIVTEVSRLSRTLIDIMNIINTCIQRKIILHSTKEGYTFENNLNSKILGFAFGLVAEIERNLISIRTKEALAVRKAEGKKLGRPIGSSPQLKLLIENKAKIIEMMDNSISYKKIAKQYKVSVCTVNRFVKYHVNADK</sequence>
<dbReference type="GO" id="GO:0000150">
    <property type="term" value="F:DNA strand exchange activity"/>
    <property type="evidence" value="ECO:0007669"/>
    <property type="project" value="InterPro"/>
</dbReference>